<dbReference type="Proteomes" id="UP000194137">
    <property type="component" value="Chromosome"/>
</dbReference>
<sequence length="450" mass="46506">MSVSRRNFIAASAIGATSTATIAQAQAAPANAAQSVAFGIDASDLGLKPDAPEEQTMLLQRAIDRAARERTPLVLPPGTYRCGELRLPSNAKLHGTRGATRIELTRNASLFTSNRADNIDLNSLVLDGGKRLPPEGRALVHLIRGTGIRITDCEINNAGRNGITLESIGGSVSGCTIQEAGDGALFAINSQGLIISGNVVRRSGNNGIQVWRSSPGDDGTQVIDNRIEDTRADSGGDGPYGNAISVFRAGNVMVRGNRIDKAAFSAIRGNSASNIQITGNTCTRLGEVAIYSEFSFEGAVIANNTVDGAAAGISVTNFDVGGRLATVTGNLLRNLVPDKPGGGLGIAIAADSVVSGNVIEKAPEIGIAIGYGPYLRDVIVSNNVVRGTGIGVAVSVAQGAGTAMIIDNLIAEASIGAIVGMEWEKRVTGDMTKDGVGKYTQLTLSGNRVR</sequence>
<dbReference type="OrthoDB" id="9788772at2"/>
<accession>A0A1W6ZTY7</accession>
<dbReference type="InterPro" id="IPR022388">
    <property type="entry name" value="CHP03808"/>
</dbReference>
<reference evidence="1 2" key="1">
    <citation type="submission" date="2017-05" db="EMBL/GenBank/DDBJ databases">
        <title>Full genome sequence of Pseudorhodoplanes sinuspersici.</title>
        <authorList>
            <person name="Dastgheib S.M.M."/>
            <person name="Shavandi M."/>
            <person name="Tirandaz H."/>
        </authorList>
    </citation>
    <scope>NUCLEOTIDE SEQUENCE [LARGE SCALE GENOMIC DNA]</scope>
    <source>
        <strain evidence="1 2">RIPI110</strain>
    </source>
</reference>
<keyword evidence="2" id="KW-1185">Reference proteome</keyword>
<evidence type="ECO:0000313" key="1">
    <source>
        <dbReference type="EMBL" id="ARQ00889.1"/>
    </source>
</evidence>
<dbReference type="InterPro" id="IPR006311">
    <property type="entry name" value="TAT_signal"/>
</dbReference>
<dbReference type="InterPro" id="IPR006626">
    <property type="entry name" value="PbH1"/>
</dbReference>
<dbReference type="InterPro" id="IPR012334">
    <property type="entry name" value="Pectin_lyas_fold"/>
</dbReference>
<name>A0A1W6ZTY7_9HYPH</name>
<dbReference type="InterPro" id="IPR022444">
    <property type="entry name" value="Cofactor-bd_rpt"/>
</dbReference>
<evidence type="ECO:0000313" key="2">
    <source>
        <dbReference type="Proteomes" id="UP000194137"/>
    </source>
</evidence>
<dbReference type="RefSeq" id="WP_086089284.1">
    <property type="nucleotide sequence ID" value="NZ_CP021112.1"/>
</dbReference>
<dbReference type="AlphaFoldDB" id="A0A1W6ZTY7"/>
<dbReference type="NCBIfam" id="TIGR03808">
    <property type="entry name" value="RR_plus_rpt_1"/>
    <property type="match status" value="1"/>
</dbReference>
<dbReference type="NCBIfam" id="TIGR03807">
    <property type="entry name" value="RR_fam_repeat"/>
    <property type="match status" value="1"/>
</dbReference>
<dbReference type="EMBL" id="CP021112">
    <property type="protein sequence ID" value="ARQ00889.1"/>
    <property type="molecule type" value="Genomic_DNA"/>
</dbReference>
<dbReference type="STRING" id="1235591.CAK95_18680"/>
<dbReference type="KEGG" id="psin:CAK95_18680"/>
<protein>
    <submittedName>
        <fullName evidence="1">Uncharacterized protein</fullName>
    </submittedName>
</protein>
<dbReference type="Pfam" id="PF13229">
    <property type="entry name" value="Beta_helix"/>
    <property type="match status" value="1"/>
</dbReference>
<gene>
    <name evidence="1" type="ORF">CAK95_18680</name>
</gene>
<dbReference type="InterPro" id="IPR039448">
    <property type="entry name" value="Beta_helix"/>
</dbReference>
<dbReference type="PROSITE" id="PS51318">
    <property type="entry name" value="TAT"/>
    <property type="match status" value="1"/>
</dbReference>
<organism evidence="1 2">
    <name type="scientific">Pseudorhodoplanes sinuspersici</name>
    <dbReference type="NCBI Taxonomy" id="1235591"/>
    <lineage>
        <taxon>Bacteria</taxon>
        <taxon>Pseudomonadati</taxon>
        <taxon>Pseudomonadota</taxon>
        <taxon>Alphaproteobacteria</taxon>
        <taxon>Hyphomicrobiales</taxon>
        <taxon>Pseudorhodoplanes</taxon>
    </lineage>
</organism>
<dbReference type="SMART" id="SM00710">
    <property type="entry name" value="PbH1"/>
    <property type="match status" value="8"/>
</dbReference>
<proteinExistence type="predicted"/>
<dbReference type="InterPro" id="IPR011050">
    <property type="entry name" value="Pectin_lyase_fold/virulence"/>
</dbReference>
<dbReference type="Gene3D" id="2.160.20.10">
    <property type="entry name" value="Single-stranded right-handed beta-helix, Pectin lyase-like"/>
    <property type="match status" value="1"/>
</dbReference>
<dbReference type="SUPFAM" id="SSF51126">
    <property type="entry name" value="Pectin lyase-like"/>
    <property type="match status" value="1"/>
</dbReference>